<feature type="transmembrane region" description="Helical" evidence="1">
    <location>
        <begin position="6"/>
        <end position="24"/>
    </location>
</feature>
<keyword evidence="1" id="KW-1133">Transmembrane helix</keyword>
<keyword evidence="1" id="KW-0812">Transmembrane</keyword>
<keyword evidence="1" id="KW-0472">Membrane</keyword>
<sequence length="146" mass="17367">MNTILTYFVSLFVIVISVFTTLYIKSELERVLHEKTDTVPFHICNIVIILMASLLAHAVMAKYVIGTEFDLIRQLVIHVCMILPIYILGHFGIEKYKSIYRKYMTTEHRKVVVLNEKYLKKKKRFSKLNKYNAVSKEKQRKRYYIK</sequence>
<dbReference type="EMBL" id="JAGYPE020000104">
    <property type="protein sequence ID" value="MCH6269467.1"/>
    <property type="molecule type" value="Genomic_DNA"/>
</dbReference>
<dbReference type="Proteomes" id="UP000677265">
    <property type="component" value="Unassembled WGS sequence"/>
</dbReference>
<evidence type="ECO:0000313" key="2">
    <source>
        <dbReference type="EMBL" id="MBS4188592.1"/>
    </source>
</evidence>
<accession>A0A942T937</accession>
<dbReference type="RefSeq" id="WP_213148365.1">
    <property type="nucleotide sequence ID" value="NZ_JAGYPE020000104.1"/>
</dbReference>
<reference evidence="2" key="1">
    <citation type="submission" date="2021-05" db="EMBL/GenBank/DDBJ databases">
        <title>Novel Bacillus species.</title>
        <authorList>
            <person name="Liu G."/>
        </authorList>
    </citation>
    <scope>NUCLEOTIDE SEQUENCE</scope>
    <source>
        <strain evidence="2 4">FJAT-50051</strain>
    </source>
</reference>
<dbReference type="AlphaFoldDB" id="A0A942T937"/>
<keyword evidence="4" id="KW-1185">Reference proteome</keyword>
<protein>
    <submittedName>
        <fullName evidence="2">Uncharacterized protein</fullName>
    </submittedName>
</protein>
<evidence type="ECO:0000313" key="4">
    <source>
        <dbReference type="Proteomes" id="UP000677265"/>
    </source>
</evidence>
<evidence type="ECO:0000313" key="3">
    <source>
        <dbReference type="EMBL" id="MCH6269467.1"/>
    </source>
</evidence>
<evidence type="ECO:0000256" key="1">
    <source>
        <dbReference type="SAM" id="Phobius"/>
    </source>
</evidence>
<feature type="transmembrane region" description="Helical" evidence="1">
    <location>
        <begin position="45"/>
        <end position="65"/>
    </location>
</feature>
<proteinExistence type="predicted"/>
<feature type="transmembrane region" description="Helical" evidence="1">
    <location>
        <begin position="71"/>
        <end position="93"/>
    </location>
</feature>
<dbReference type="EMBL" id="JAGYPE010000015">
    <property type="protein sequence ID" value="MBS4188592.1"/>
    <property type="molecule type" value="Genomic_DNA"/>
</dbReference>
<comment type="caution">
    <text evidence="2">The sequence shown here is derived from an EMBL/GenBank/DDBJ whole genome shotgun (WGS) entry which is preliminary data.</text>
</comment>
<gene>
    <name evidence="3" type="ORF">KHB02_028455</name>
    <name evidence="2" type="ORF">KHB02_45400</name>
</gene>
<name>A0A942T937_9BACI</name>
<organism evidence="2">
    <name type="scientific">Neobacillus citreus</name>
    <dbReference type="NCBI Taxonomy" id="2833578"/>
    <lineage>
        <taxon>Bacteria</taxon>
        <taxon>Bacillati</taxon>
        <taxon>Bacillota</taxon>
        <taxon>Bacilli</taxon>
        <taxon>Bacillales</taxon>
        <taxon>Bacillaceae</taxon>
        <taxon>Neobacillus</taxon>
    </lineage>
</organism>